<comment type="caution">
    <text evidence="19">The sequence shown here is derived from an EMBL/GenBank/DDBJ whole genome shotgun (WGS) entry which is preliminary data.</text>
</comment>
<protein>
    <recommendedName>
        <fullName evidence="14">Ubiquinol oxidase polypeptide II</fullName>
    </recommendedName>
</protein>
<sequence length="378" mass="40889">MIPLPSPSPSRRLASLAPRLLALGALALLGGCDTVVMNPAGDVAVQQSNLIIWSVVLMLLIIVPVMALTVLFAWRYRETNTEATYEPDWDHSTGLELVIWSAPLLIIIALGALTWVATHTLDPYRPLARTAPGKPVAATDRPLEVQVVSLDWKWLFIYPEQGIATVNELVVPVNRPVKFTMTSSSVMNALWVPAMAGMVYTMPGMETVLHGVLNRTGKFAGRSGNYSGAGFSHMTFWTHSVSPARFEQWAAGVKQNRWRLDTASYLKLEQPTEKVPPLGFGSVDPTLFRRVVAICVKPGTDCMQGMSHAGPAVNDRAPRAGEAEGALTRDPSEKGESPHLSAPHGQAPGQNDPGAGSNRNMTELHLPAPLRARASKEA</sequence>
<dbReference type="InterPro" id="IPR008972">
    <property type="entry name" value="Cupredoxin"/>
</dbReference>
<evidence type="ECO:0000256" key="11">
    <source>
        <dbReference type="ARBA" id="ARBA00023136"/>
    </source>
</evidence>
<gene>
    <name evidence="19" type="primary">cyoA</name>
    <name evidence="19" type="ORF">KZ820_05255</name>
</gene>
<evidence type="ECO:0000256" key="4">
    <source>
        <dbReference type="ARBA" id="ARBA00022475"/>
    </source>
</evidence>
<keyword evidence="13" id="KW-0449">Lipoprotein</keyword>
<evidence type="ECO:0000256" key="12">
    <source>
        <dbReference type="ARBA" id="ARBA00023139"/>
    </source>
</evidence>
<dbReference type="NCBIfam" id="TIGR01433">
    <property type="entry name" value="CyoA"/>
    <property type="match status" value="1"/>
</dbReference>
<evidence type="ECO:0000256" key="14">
    <source>
        <dbReference type="ARBA" id="ARBA00030198"/>
    </source>
</evidence>
<keyword evidence="5" id="KW-0679">Respiratory chain</keyword>
<dbReference type="PANTHER" id="PTHR22888">
    <property type="entry name" value="CYTOCHROME C OXIDASE, SUBUNIT II"/>
    <property type="match status" value="1"/>
</dbReference>
<evidence type="ECO:0000256" key="5">
    <source>
        <dbReference type="ARBA" id="ARBA00022660"/>
    </source>
</evidence>
<dbReference type="EMBL" id="JAHXZN010000001">
    <property type="protein sequence ID" value="MBW6530136.1"/>
    <property type="molecule type" value="Genomic_DNA"/>
</dbReference>
<keyword evidence="9 16" id="KW-1133">Transmembrane helix</keyword>
<dbReference type="PROSITE" id="PS50999">
    <property type="entry name" value="COX2_TM"/>
    <property type="match status" value="1"/>
</dbReference>
<evidence type="ECO:0000256" key="9">
    <source>
        <dbReference type="ARBA" id="ARBA00022989"/>
    </source>
</evidence>
<evidence type="ECO:0000259" key="17">
    <source>
        <dbReference type="PROSITE" id="PS50857"/>
    </source>
</evidence>
<feature type="transmembrane region" description="Helical" evidence="16">
    <location>
        <begin position="50"/>
        <end position="74"/>
    </location>
</feature>
<evidence type="ECO:0000256" key="8">
    <source>
        <dbReference type="ARBA" id="ARBA00022982"/>
    </source>
</evidence>
<dbReference type="Pfam" id="PF06481">
    <property type="entry name" value="COX_ARM"/>
    <property type="match status" value="1"/>
</dbReference>
<dbReference type="SUPFAM" id="SSF49503">
    <property type="entry name" value="Cupredoxins"/>
    <property type="match status" value="1"/>
</dbReference>
<keyword evidence="12" id="KW-0564">Palmitate</keyword>
<keyword evidence="4" id="KW-1003">Cell membrane</keyword>
<dbReference type="InterPro" id="IPR011759">
    <property type="entry name" value="Cyt_c_oxidase_su2_TM_dom"/>
</dbReference>
<accession>A0ABS7BKK5</accession>
<keyword evidence="10" id="KW-0560">Oxidoreductase</keyword>
<dbReference type="InterPro" id="IPR010514">
    <property type="entry name" value="COX_ARM"/>
</dbReference>
<feature type="transmembrane region" description="Helical" evidence="16">
    <location>
        <begin position="95"/>
        <end position="117"/>
    </location>
</feature>
<dbReference type="PANTHER" id="PTHR22888:SF18">
    <property type="entry name" value="CYTOCHROME BO(3) UBIQUINOL OXIDASE SUBUNIT 2"/>
    <property type="match status" value="1"/>
</dbReference>
<evidence type="ECO:0000313" key="20">
    <source>
        <dbReference type="Proteomes" id="UP000759103"/>
    </source>
</evidence>
<feature type="domain" description="Cytochrome oxidase subunit II transmembrane region profile" evidence="18">
    <location>
        <begin position="28"/>
        <end position="125"/>
    </location>
</feature>
<dbReference type="InterPro" id="IPR034227">
    <property type="entry name" value="CuRO_UO_II"/>
</dbReference>
<evidence type="ECO:0000256" key="3">
    <source>
        <dbReference type="ARBA" id="ARBA00022448"/>
    </source>
</evidence>
<evidence type="ECO:0000256" key="13">
    <source>
        <dbReference type="ARBA" id="ARBA00023288"/>
    </source>
</evidence>
<comment type="similarity">
    <text evidence="2">Belongs to the cytochrome c oxidase subunit 2 family.</text>
</comment>
<keyword evidence="20" id="KW-1185">Reference proteome</keyword>
<organism evidence="19 20">
    <name type="scientific">Sphingomonas citri</name>
    <dbReference type="NCBI Taxonomy" id="2862499"/>
    <lineage>
        <taxon>Bacteria</taxon>
        <taxon>Pseudomonadati</taxon>
        <taxon>Pseudomonadota</taxon>
        <taxon>Alphaproteobacteria</taxon>
        <taxon>Sphingomonadales</taxon>
        <taxon>Sphingomonadaceae</taxon>
        <taxon>Sphingomonas</taxon>
    </lineage>
</organism>
<evidence type="ECO:0000256" key="1">
    <source>
        <dbReference type="ARBA" id="ARBA00004651"/>
    </source>
</evidence>
<keyword evidence="7" id="KW-0732">Signal</keyword>
<evidence type="ECO:0000256" key="16">
    <source>
        <dbReference type="SAM" id="Phobius"/>
    </source>
</evidence>
<keyword evidence="3" id="KW-0813">Transport</keyword>
<name>A0ABS7BKK5_9SPHN</name>
<dbReference type="RefSeq" id="WP_219747537.1">
    <property type="nucleotide sequence ID" value="NZ_JAHXZN010000001.1"/>
</dbReference>
<dbReference type="InterPro" id="IPR006333">
    <property type="entry name" value="Cyt_o_ubiquinol_oxidase_su2"/>
</dbReference>
<evidence type="ECO:0000256" key="2">
    <source>
        <dbReference type="ARBA" id="ARBA00007866"/>
    </source>
</evidence>
<dbReference type="PROSITE" id="PS50857">
    <property type="entry name" value="COX2_CUA"/>
    <property type="match status" value="1"/>
</dbReference>
<proteinExistence type="inferred from homology"/>
<dbReference type="Pfam" id="PF00116">
    <property type="entry name" value="COX2"/>
    <property type="match status" value="1"/>
</dbReference>
<dbReference type="InterPro" id="IPR002429">
    <property type="entry name" value="CcO_II-like_C"/>
</dbReference>
<reference evidence="19 20" key="1">
    <citation type="submission" date="2021-07" db="EMBL/GenBank/DDBJ databases">
        <title>Sphingomonas sp.</title>
        <authorList>
            <person name="Feng G."/>
            <person name="Li J."/>
            <person name="Pan M."/>
        </authorList>
    </citation>
    <scope>NUCLEOTIDE SEQUENCE [LARGE SCALE GENOMIC DNA]</scope>
    <source>
        <strain evidence="19 20">RRHST34</strain>
    </source>
</reference>
<evidence type="ECO:0000259" key="18">
    <source>
        <dbReference type="PROSITE" id="PS50999"/>
    </source>
</evidence>
<dbReference type="SUPFAM" id="SSF81464">
    <property type="entry name" value="Cytochrome c oxidase subunit II-like, transmembrane region"/>
    <property type="match status" value="1"/>
</dbReference>
<evidence type="ECO:0000256" key="15">
    <source>
        <dbReference type="SAM" id="MobiDB-lite"/>
    </source>
</evidence>
<dbReference type="Gene3D" id="2.60.40.420">
    <property type="entry name" value="Cupredoxins - blue copper proteins"/>
    <property type="match status" value="1"/>
</dbReference>
<feature type="region of interest" description="Disordered" evidence="15">
    <location>
        <begin position="322"/>
        <end position="378"/>
    </location>
</feature>
<evidence type="ECO:0000256" key="7">
    <source>
        <dbReference type="ARBA" id="ARBA00022729"/>
    </source>
</evidence>
<dbReference type="InterPro" id="IPR036257">
    <property type="entry name" value="Cyt_c_oxidase_su2_TM_sf"/>
</dbReference>
<keyword evidence="11 16" id="KW-0472">Membrane</keyword>
<evidence type="ECO:0000256" key="10">
    <source>
        <dbReference type="ARBA" id="ARBA00023002"/>
    </source>
</evidence>
<keyword evidence="8" id="KW-0249">Electron transport</keyword>
<feature type="domain" description="Cytochrome oxidase subunit II copper A binding" evidence="17">
    <location>
        <begin position="140"/>
        <end position="252"/>
    </location>
</feature>
<dbReference type="Proteomes" id="UP000759103">
    <property type="component" value="Unassembled WGS sequence"/>
</dbReference>
<dbReference type="Gene3D" id="1.10.287.90">
    <property type="match status" value="1"/>
</dbReference>
<keyword evidence="6 16" id="KW-0812">Transmembrane</keyword>
<dbReference type="InterPro" id="IPR045187">
    <property type="entry name" value="CcO_II"/>
</dbReference>
<dbReference type="CDD" id="cd04212">
    <property type="entry name" value="CuRO_UO_II"/>
    <property type="match status" value="1"/>
</dbReference>
<comment type="subcellular location">
    <subcellularLocation>
        <location evidence="1">Cell membrane</location>
        <topology evidence="1">Multi-pass membrane protein</topology>
    </subcellularLocation>
</comment>
<evidence type="ECO:0000256" key="6">
    <source>
        <dbReference type="ARBA" id="ARBA00022692"/>
    </source>
</evidence>
<evidence type="ECO:0000313" key="19">
    <source>
        <dbReference type="EMBL" id="MBW6530136.1"/>
    </source>
</evidence>